<dbReference type="PANTHER" id="PTHR38165:SF1">
    <property type="entry name" value="GLUCANASE B"/>
    <property type="match status" value="1"/>
</dbReference>
<dbReference type="PROSITE" id="PS52006">
    <property type="entry name" value="GH64"/>
    <property type="match status" value="1"/>
</dbReference>
<dbReference type="InterPro" id="IPR037176">
    <property type="entry name" value="Osmotin/thaumatin-like_sf"/>
</dbReference>
<dbReference type="PANTHER" id="PTHR38165">
    <property type="match status" value="1"/>
</dbReference>
<feature type="chain" id="PRO_5045121621" description="GH64 domain-containing protein" evidence="1">
    <location>
        <begin position="31"/>
        <end position="130"/>
    </location>
</feature>
<evidence type="ECO:0000256" key="1">
    <source>
        <dbReference type="SAM" id="SignalP"/>
    </source>
</evidence>
<comment type="caution">
    <text evidence="3">The sequence shown here is derived from an EMBL/GenBank/DDBJ whole genome shotgun (WGS) entry which is preliminary data.</text>
</comment>
<dbReference type="InterPro" id="IPR006311">
    <property type="entry name" value="TAT_signal"/>
</dbReference>
<evidence type="ECO:0000313" key="4">
    <source>
        <dbReference type="Proteomes" id="UP001500620"/>
    </source>
</evidence>
<sequence length="130" mass="13207">MFLRRMLLALATTAAATTVAATAVAPAAHAVGPSLLPVTVTNSTGRGDAVYLYVLGVNLSTGRLGYVNSAGTFTAWSGGAIPPSPAPDVSIGGPGNGGSTTLRFPRGFSGRVYFSFGEKLKFFLTPDGLV</sequence>
<evidence type="ECO:0000313" key="3">
    <source>
        <dbReference type="EMBL" id="GAA4249627.1"/>
    </source>
</evidence>
<dbReference type="InterPro" id="IPR037398">
    <property type="entry name" value="Glyco_hydro_64_fam"/>
</dbReference>
<name>A0ABP8D808_9ACTN</name>
<proteinExistence type="predicted"/>
<dbReference type="Proteomes" id="UP001500620">
    <property type="component" value="Unassembled WGS sequence"/>
</dbReference>
<reference evidence="4" key="1">
    <citation type="journal article" date="2019" name="Int. J. Syst. Evol. Microbiol.">
        <title>The Global Catalogue of Microorganisms (GCM) 10K type strain sequencing project: providing services to taxonomists for standard genome sequencing and annotation.</title>
        <authorList>
            <consortium name="The Broad Institute Genomics Platform"/>
            <consortium name="The Broad Institute Genome Sequencing Center for Infectious Disease"/>
            <person name="Wu L."/>
            <person name="Ma J."/>
        </authorList>
    </citation>
    <scope>NUCLEOTIDE SEQUENCE [LARGE SCALE GENOMIC DNA]</scope>
    <source>
        <strain evidence="4">JCM 17441</strain>
    </source>
</reference>
<keyword evidence="4" id="KW-1185">Reference proteome</keyword>
<dbReference type="Pfam" id="PF16483">
    <property type="entry name" value="Glyco_hydro_64"/>
    <property type="match status" value="1"/>
</dbReference>
<accession>A0ABP8D808</accession>
<dbReference type="PROSITE" id="PS51318">
    <property type="entry name" value="TAT"/>
    <property type="match status" value="1"/>
</dbReference>
<protein>
    <recommendedName>
        <fullName evidence="2">GH64 domain-containing protein</fullName>
    </recommendedName>
</protein>
<feature type="signal peptide" evidence="1">
    <location>
        <begin position="1"/>
        <end position="30"/>
    </location>
</feature>
<keyword evidence="1" id="KW-0732">Signal</keyword>
<dbReference type="EMBL" id="BAABAT010000008">
    <property type="protein sequence ID" value="GAA4249627.1"/>
    <property type="molecule type" value="Genomic_DNA"/>
</dbReference>
<dbReference type="Gene3D" id="2.60.110.10">
    <property type="entry name" value="Thaumatin"/>
    <property type="match status" value="1"/>
</dbReference>
<evidence type="ECO:0000259" key="2">
    <source>
        <dbReference type="PROSITE" id="PS52006"/>
    </source>
</evidence>
<gene>
    <name evidence="3" type="ORF">GCM10022255_034460</name>
</gene>
<feature type="domain" description="GH64" evidence="2">
    <location>
        <begin position="33"/>
        <end position="130"/>
    </location>
</feature>
<dbReference type="InterPro" id="IPR032477">
    <property type="entry name" value="Glyco_hydro_64"/>
</dbReference>
<organism evidence="3 4">
    <name type="scientific">Dactylosporangium darangshiense</name>
    <dbReference type="NCBI Taxonomy" id="579108"/>
    <lineage>
        <taxon>Bacteria</taxon>
        <taxon>Bacillati</taxon>
        <taxon>Actinomycetota</taxon>
        <taxon>Actinomycetes</taxon>
        <taxon>Micromonosporales</taxon>
        <taxon>Micromonosporaceae</taxon>
        <taxon>Dactylosporangium</taxon>
    </lineage>
</organism>